<dbReference type="AlphaFoldDB" id="A0A8X6M3P8"/>
<name>A0A8X6M3P8_TRICU</name>
<comment type="caution">
    <text evidence="1">The sequence shown here is derived from an EMBL/GenBank/DDBJ whole genome shotgun (WGS) entry which is preliminary data.</text>
</comment>
<gene>
    <name evidence="1" type="ORF">TNCT_707151</name>
</gene>
<dbReference type="Proteomes" id="UP000887116">
    <property type="component" value="Unassembled WGS sequence"/>
</dbReference>
<reference evidence="1" key="1">
    <citation type="submission" date="2020-07" db="EMBL/GenBank/DDBJ databases">
        <title>Multicomponent nature underlies the extraordinary mechanical properties of spider dragline silk.</title>
        <authorList>
            <person name="Kono N."/>
            <person name="Nakamura H."/>
            <person name="Mori M."/>
            <person name="Yoshida Y."/>
            <person name="Ohtoshi R."/>
            <person name="Malay A.D."/>
            <person name="Moran D.A.P."/>
            <person name="Tomita M."/>
            <person name="Numata K."/>
            <person name="Arakawa K."/>
        </authorList>
    </citation>
    <scope>NUCLEOTIDE SEQUENCE</scope>
</reference>
<organism evidence="1 2">
    <name type="scientific">Trichonephila clavata</name>
    <name type="common">Joro spider</name>
    <name type="synonym">Nephila clavata</name>
    <dbReference type="NCBI Taxonomy" id="2740835"/>
    <lineage>
        <taxon>Eukaryota</taxon>
        <taxon>Metazoa</taxon>
        <taxon>Ecdysozoa</taxon>
        <taxon>Arthropoda</taxon>
        <taxon>Chelicerata</taxon>
        <taxon>Arachnida</taxon>
        <taxon>Araneae</taxon>
        <taxon>Araneomorphae</taxon>
        <taxon>Entelegynae</taxon>
        <taxon>Araneoidea</taxon>
        <taxon>Nephilidae</taxon>
        <taxon>Trichonephila</taxon>
    </lineage>
</organism>
<dbReference type="EMBL" id="BMAO01019802">
    <property type="protein sequence ID" value="GFR32996.1"/>
    <property type="molecule type" value="Genomic_DNA"/>
</dbReference>
<evidence type="ECO:0000313" key="1">
    <source>
        <dbReference type="EMBL" id="GFR32996.1"/>
    </source>
</evidence>
<accession>A0A8X6M3P8</accession>
<proteinExistence type="predicted"/>
<evidence type="ECO:0000313" key="2">
    <source>
        <dbReference type="Proteomes" id="UP000887116"/>
    </source>
</evidence>
<keyword evidence="2" id="KW-1185">Reference proteome</keyword>
<sequence>MPLTFMFTKQISPAFPSLIPKKISEMSLLTLFQSVKLLMLRYMVTSSALKLDDHDTTTNDVVAICLYLAVLQYYLRSITGTFTGMESSIQVSLIAK</sequence>
<protein>
    <submittedName>
        <fullName evidence="1">Uncharacterized protein</fullName>
    </submittedName>
</protein>